<dbReference type="InterPro" id="IPR035986">
    <property type="entry name" value="PKD_dom_sf"/>
</dbReference>
<accession>A0A382LCI3</accession>
<dbReference type="EMBL" id="UINC01086157">
    <property type="protein sequence ID" value="SVC34360.1"/>
    <property type="molecule type" value="Genomic_DNA"/>
</dbReference>
<dbReference type="InterPro" id="IPR013783">
    <property type="entry name" value="Ig-like_fold"/>
</dbReference>
<name>A0A382LCI3_9ZZZZ</name>
<feature type="non-terminal residue" evidence="3">
    <location>
        <position position="1"/>
    </location>
</feature>
<dbReference type="InterPro" id="IPR000601">
    <property type="entry name" value="PKD_dom"/>
</dbReference>
<feature type="region of interest" description="Disordered" evidence="1">
    <location>
        <begin position="271"/>
        <end position="292"/>
    </location>
</feature>
<feature type="domain" description="PKD" evidence="2">
    <location>
        <begin position="214"/>
        <end position="259"/>
    </location>
</feature>
<dbReference type="Gene3D" id="2.60.40.10">
    <property type="entry name" value="Immunoglobulins"/>
    <property type="match status" value="1"/>
</dbReference>
<organism evidence="3">
    <name type="scientific">marine metagenome</name>
    <dbReference type="NCBI Taxonomy" id="408172"/>
    <lineage>
        <taxon>unclassified sequences</taxon>
        <taxon>metagenomes</taxon>
        <taxon>ecological metagenomes</taxon>
    </lineage>
</organism>
<evidence type="ECO:0000259" key="2">
    <source>
        <dbReference type="PROSITE" id="PS50093"/>
    </source>
</evidence>
<evidence type="ECO:0000313" key="3">
    <source>
        <dbReference type="EMBL" id="SVC34360.1"/>
    </source>
</evidence>
<dbReference type="SUPFAM" id="SSF49299">
    <property type="entry name" value="PKD domain"/>
    <property type="match status" value="1"/>
</dbReference>
<reference evidence="3" key="1">
    <citation type="submission" date="2018-05" db="EMBL/GenBank/DDBJ databases">
        <authorList>
            <person name="Lanie J.A."/>
            <person name="Ng W.-L."/>
            <person name="Kazmierczak K.M."/>
            <person name="Andrzejewski T.M."/>
            <person name="Davidsen T.M."/>
            <person name="Wayne K.J."/>
            <person name="Tettelin H."/>
            <person name="Glass J.I."/>
            <person name="Rusch D."/>
            <person name="Podicherti R."/>
            <person name="Tsui H.-C.T."/>
            <person name="Winkler M.E."/>
        </authorList>
    </citation>
    <scope>NUCLEOTIDE SEQUENCE</scope>
</reference>
<protein>
    <recommendedName>
        <fullName evidence="2">PKD domain-containing protein</fullName>
    </recommendedName>
</protein>
<proteinExistence type="predicted"/>
<gene>
    <name evidence="3" type="ORF">METZ01_LOCUS287214</name>
</gene>
<dbReference type="AlphaFoldDB" id="A0A382LCI3"/>
<evidence type="ECO:0000256" key="1">
    <source>
        <dbReference type="SAM" id="MobiDB-lite"/>
    </source>
</evidence>
<dbReference type="PROSITE" id="PS50093">
    <property type="entry name" value="PKD"/>
    <property type="match status" value="1"/>
</dbReference>
<sequence length="353" mass="39530">PDTEKAVLELRSDYGLGAGGFDQDLWQKVLSSEPPGDSLQDWRESDVEGIMIPASAVYIGGVEDETFTTSGARYMLPYFQDDTLEVSRWYRTRYLTKDHDSWHWCRQTTEGSDRLRFYWWQEPDRMLVVLVREMGRGRVDILIAVGEGASPRNCFGHFTSTTTTTTTRAPSYRDPTIQVTCPKTWYSNASGAKATFGLAVDWDSRAGFRSLHIDYGDGSPSSTKRSEDQVAKSFSHSYSDQGSYRVEATITDEAGQKASDFCVWRWYSSPTTTTRAPTTTKAPAQSSSGSSSGGSSCYVGMNFEDCQDLMGAFGQIPYYDCQGSRNVWWSSNWWIIGFVGGTPVVSKEKYYCS</sequence>